<dbReference type="PANTHER" id="PTHR46410:SF18">
    <property type="entry name" value="AT-RICH INTERACTIVE DOMAIN-CONTAINING PROTEIN 2"/>
    <property type="match status" value="1"/>
</dbReference>
<evidence type="ECO:0000313" key="5">
    <source>
        <dbReference type="RefSeq" id="XP_022924828.1"/>
    </source>
</evidence>
<dbReference type="SUPFAM" id="SSF46774">
    <property type="entry name" value="ARID-like"/>
    <property type="match status" value="1"/>
</dbReference>
<dbReference type="AlphaFoldDB" id="A0A6J1EAB1"/>
<reference evidence="5 6" key="1">
    <citation type="submission" date="2025-04" db="UniProtKB">
        <authorList>
            <consortium name="RefSeq"/>
        </authorList>
    </citation>
    <scope>IDENTIFICATION</scope>
    <source>
        <tissue evidence="5 6">Young leaves</tissue>
    </source>
</reference>
<dbReference type="InterPro" id="IPR001606">
    <property type="entry name" value="ARID_dom"/>
</dbReference>
<evidence type="ECO:0000259" key="3">
    <source>
        <dbReference type="PROSITE" id="PS51156"/>
    </source>
</evidence>
<dbReference type="CDD" id="cd16100">
    <property type="entry name" value="ARID"/>
    <property type="match status" value="1"/>
</dbReference>
<feature type="domain" description="ARID" evidence="2">
    <location>
        <begin position="1"/>
        <end position="65"/>
    </location>
</feature>
<dbReference type="Gene3D" id="1.10.150.60">
    <property type="entry name" value="ARID DNA-binding domain"/>
    <property type="match status" value="1"/>
</dbReference>
<evidence type="ECO:0000313" key="4">
    <source>
        <dbReference type="Proteomes" id="UP000504609"/>
    </source>
</evidence>
<accession>A0A6J1EAB1</accession>
<evidence type="ECO:0000259" key="2">
    <source>
        <dbReference type="PROSITE" id="PS51011"/>
    </source>
</evidence>
<evidence type="ECO:0000313" key="6">
    <source>
        <dbReference type="RefSeq" id="XP_022924829.1"/>
    </source>
</evidence>
<dbReference type="InterPro" id="IPR000949">
    <property type="entry name" value="ELM2_dom"/>
</dbReference>
<dbReference type="PROSITE" id="PS51011">
    <property type="entry name" value="ARID"/>
    <property type="match status" value="1"/>
</dbReference>
<dbReference type="PROSITE" id="PS51156">
    <property type="entry name" value="ELM2"/>
    <property type="match status" value="1"/>
</dbReference>
<keyword evidence="1" id="KW-0539">Nucleus</keyword>
<evidence type="ECO:0000256" key="1">
    <source>
        <dbReference type="ARBA" id="ARBA00023242"/>
    </source>
</evidence>
<dbReference type="RefSeq" id="XP_022924829.1">
    <property type="nucleotide sequence ID" value="XM_023069061.1"/>
</dbReference>
<dbReference type="InterPro" id="IPR036431">
    <property type="entry name" value="ARID_dom_sf"/>
</dbReference>
<gene>
    <name evidence="5 6" type="primary">LOC111432204</name>
</gene>
<name>A0A6J1EAB1_CUCMO</name>
<dbReference type="SMART" id="SM00501">
    <property type="entry name" value="BRIGHT"/>
    <property type="match status" value="1"/>
</dbReference>
<dbReference type="PANTHER" id="PTHR46410">
    <property type="entry name" value="AT-RICH INTERACTIVE DOMAIN-CONTAINING PROTEIN 2"/>
    <property type="match status" value="1"/>
</dbReference>
<keyword evidence="4" id="KW-1185">Reference proteome</keyword>
<dbReference type="GeneID" id="111432204"/>
<organism evidence="4 6">
    <name type="scientific">Cucurbita moschata</name>
    <name type="common">Winter crookneck squash</name>
    <name type="synonym">Cucurbita pepo var. moschata</name>
    <dbReference type="NCBI Taxonomy" id="3662"/>
    <lineage>
        <taxon>Eukaryota</taxon>
        <taxon>Viridiplantae</taxon>
        <taxon>Streptophyta</taxon>
        <taxon>Embryophyta</taxon>
        <taxon>Tracheophyta</taxon>
        <taxon>Spermatophyta</taxon>
        <taxon>Magnoliopsida</taxon>
        <taxon>eudicotyledons</taxon>
        <taxon>Gunneridae</taxon>
        <taxon>Pentapetalae</taxon>
        <taxon>rosids</taxon>
        <taxon>fabids</taxon>
        <taxon>Cucurbitales</taxon>
        <taxon>Cucurbitaceae</taxon>
        <taxon>Cucurbiteae</taxon>
        <taxon>Cucurbita</taxon>
    </lineage>
</organism>
<sequence>MTSDEQNFDLFKLFVAVRDKGGYNVVSRKDLWDLVAEESGLGSIISSTVKVLYVEYLNVLERFLERVVEDRDSTNCCSSNGDSTGFGLNCSPLDIQSLKKNNDLQDSNFSVCDDRIVVPKTDRDNYTAGCGETFCQSNKSKPDIHDTNDLYEDEDFSLELASNVDENFDDIEKSNSLNIQKYENALVDGVESNVEFPYDCRKCDGYDSDNKQGVSVEEHNFSHEKKCESMLGMVNWIAEIAKNPCNPAIGLLPERSEWKSSANEEIWKQVLLIREAMFLQGHINSYAVQGIHQGSSYKLRKRTKSGKVFPYGMSSAQSFVLGTGNRLDQEILVTTDSWMPVYMGTSASKQIRLGPKFQVEVPEWSGITSGSDSKWLGTLAWPSDNDSQAYRHEDNLVGKGREDSCKCQVRGSPKCTQYHILEKRLKVKMEIGYAFYNWKFDRMGEEVRLRWTGKEERKFKSAVRCSSESFKQSFRNHISKFFPYKSREDIVCYYFNVFILHRRRFQNRFTPDNICSDDELESK</sequence>
<dbReference type="Proteomes" id="UP000504609">
    <property type="component" value="Unplaced"/>
</dbReference>
<dbReference type="KEGG" id="cmos:111432204"/>
<dbReference type="GO" id="GO:0003677">
    <property type="term" value="F:DNA binding"/>
    <property type="evidence" value="ECO:0007669"/>
    <property type="project" value="InterPro"/>
</dbReference>
<dbReference type="RefSeq" id="XP_022924828.1">
    <property type="nucleotide sequence ID" value="XM_023069060.1"/>
</dbReference>
<dbReference type="Pfam" id="PF01388">
    <property type="entry name" value="ARID"/>
    <property type="match status" value="1"/>
</dbReference>
<proteinExistence type="predicted"/>
<feature type="domain" description="ELM2" evidence="3">
    <location>
        <begin position="349"/>
        <end position="388"/>
    </location>
</feature>
<dbReference type="SMR" id="A0A6J1EAB1"/>
<protein>
    <submittedName>
        <fullName evidence="5 6">AT-rich interactive domain-containing protein 2-like isoform X1</fullName>
    </submittedName>
</protein>